<keyword evidence="5" id="KW-0378">Hydrolase</keyword>
<dbReference type="InterPro" id="IPR044946">
    <property type="entry name" value="Restrct_endonuc_typeI_TRD_sf"/>
</dbReference>
<evidence type="ECO:0000259" key="4">
    <source>
        <dbReference type="Pfam" id="PF01420"/>
    </source>
</evidence>
<evidence type="ECO:0000256" key="2">
    <source>
        <dbReference type="ARBA" id="ARBA00022747"/>
    </source>
</evidence>
<dbReference type="PANTHER" id="PTHR43140:SF1">
    <property type="entry name" value="TYPE I RESTRICTION ENZYME ECOKI SPECIFICITY SUBUNIT"/>
    <property type="match status" value="1"/>
</dbReference>
<protein>
    <submittedName>
        <fullName evidence="5">Restriction endonuclease subunit S</fullName>
    </submittedName>
</protein>
<feature type="domain" description="Type I restriction modification DNA specificity" evidence="4">
    <location>
        <begin position="103"/>
        <end position="278"/>
    </location>
</feature>
<dbReference type="Proteomes" id="UP000325177">
    <property type="component" value="Chromosome"/>
</dbReference>
<gene>
    <name evidence="5" type="ORF">F2A31_12130</name>
</gene>
<dbReference type="REBASE" id="342550">
    <property type="entry name" value="S.Asp16S1ORF12135P"/>
</dbReference>
<keyword evidence="2" id="KW-0680">Restriction system</keyword>
<dbReference type="KEGG" id="asue:F2A31_12130"/>
<keyword evidence="5" id="KW-0255">Endonuclease</keyword>
<dbReference type="InterPro" id="IPR000055">
    <property type="entry name" value="Restrct_endonuc_typeI_TRD"/>
</dbReference>
<keyword evidence="3" id="KW-0238">DNA-binding</keyword>
<evidence type="ECO:0000313" key="5">
    <source>
        <dbReference type="EMBL" id="QER40411.1"/>
    </source>
</evidence>
<dbReference type="RefSeq" id="WP_150026583.1">
    <property type="nucleotide sequence ID" value="NZ_CP043909.1"/>
</dbReference>
<dbReference type="CDD" id="cd17523">
    <property type="entry name" value="RMtype1_S_StySPI-TRD2-CR2_like"/>
    <property type="match status" value="1"/>
</dbReference>
<dbReference type="EMBL" id="CP043909">
    <property type="protein sequence ID" value="QER40411.1"/>
    <property type="molecule type" value="Genomic_DNA"/>
</dbReference>
<dbReference type="GO" id="GO:0003677">
    <property type="term" value="F:DNA binding"/>
    <property type="evidence" value="ECO:0007669"/>
    <property type="project" value="UniProtKB-KW"/>
</dbReference>
<dbReference type="AlphaFoldDB" id="A0A5P1UU79"/>
<dbReference type="SUPFAM" id="SSF116734">
    <property type="entry name" value="DNA methylase specificity domain"/>
    <property type="match status" value="2"/>
</dbReference>
<dbReference type="Pfam" id="PF01420">
    <property type="entry name" value="Methylase_S"/>
    <property type="match status" value="1"/>
</dbReference>
<sequence>MTNVKKLITEHLDIWLTAETEKKSGRGRSSGSSNSIYGVQKLRELILDLAIRGKLLPQNIKDEPVSLLIEKITDEKNQKVLVGEIKKQKSLPTITAPFPIPGNWQWLYLQDLSSYIQRGKSPKYVDKSDKIVISQKCVRWNGLDISPARFIDPKSLENYEPVRFLKDGDILWNSTGTGTIGRASLFFQINDYQAIVADSHVTVVRTLGNISDYIYLVIRSPYIQTDLESSATGTTNQIELNTSTVLQTKIPLPPIEEQKRIVAKVDELMQLCDQLEDKQSLSSDAHDQLVDTLLNVLTNSSDADEFQQNWQRISEIFDLLFTTEYSIEQLKQTILQLAVMGKLVKQDSNDEPASELLKQIAEEKAKLVKEGKIKKSKFLLEITNEEKPFELSDNAYWVRLEQLLPIFQNGNSSRGDNNGISVAVLRLADITNNKIDLSDLRYLIIDENAINKYQLIKNDILITRVNGSSDIVGSFTFCSDDIGAIYCDHFIRMRLNQSWIDSEYLSIISKSKFIRSQIESLFVTTAGQKTVNQKHIGSILMPLFPKNRQIKIVKKVSELFSIIENFQTLQSKLQKIKLHLANSLVANALSDSDEKSESKASDSIIQFEKKIEAVKQSNQKSADQIDLFTDESVEDDLKLLSLAAEITFQLHTEPTFGHLKLQKLIYLCQQLKHMDLAADFKQHAAGPYDPVMACYLDKEFKDREWFSYDPKRDLKYKPLSRCNDHRSAFNKYFAKDVSEIYDLIGLFRTSKSDHIEIVATLFACWLRLLEKKLSVTEEQLLKDFYAWSEEKNRFGKAEVLNGYKWMKQNSIVPL</sequence>
<dbReference type="InterPro" id="IPR051212">
    <property type="entry name" value="Type-I_RE_S_subunit"/>
</dbReference>
<dbReference type="GO" id="GO:0009307">
    <property type="term" value="P:DNA restriction-modification system"/>
    <property type="evidence" value="ECO:0007669"/>
    <property type="project" value="UniProtKB-KW"/>
</dbReference>
<evidence type="ECO:0000256" key="3">
    <source>
        <dbReference type="ARBA" id="ARBA00023125"/>
    </source>
</evidence>
<organism evidence="5 6">
    <name type="scientific">Acinetobacter suaedae</name>
    <dbReference type="NCBI Taxonomy" id="2609668"/>
    <lineage>
        <taxon>Bacteria</taxon>
        <taxon>Pseudomonadati</taxon>
        <taxon>Pseudomonadota</taxon>
        <taxon>Gammaproteobacteria</taxon>
        <taxon>Moraxellales</taxon>
        <taxon>Moraxellaceae</taxon>
        <taxon>Acinetobacter</taxon>
    </lineage>
</organism>
<dbReference type="GO" id="GO:0004519">
    <property type="term" value="F:endonuclease activity"/>
    <property type="evidence" value="ECO:0007669"/>
    <property type="project" value="UniProtKB-KW"/>
</dbReference>
<accession>A0A5P1UU79</accession>
<dbReference type="Gene3D" id="3.90.220.20">
    <property type="entry name" value="DNA methylase specificity domains"/>
    <property type="match status" value="2"/>
</dbReference>
<comment type="similarity">
    <text evidence="1">Belongs to the type-I restriction system S methylase family.</text>
</comment>
<evidence type="ECO:0000256" key="1">
    <source>
        <dbReference type="ARBA" id="ARBA00010923"/>
    </source>
</evidence>
<dbReference type="PANTHER" id="PTHR43140">
    <property type="entry name" value="TYPE-1 RESTRICTION ENZYME ECOKI SPECIFICITY PROTEIN"/>
    <property type="match status" value="1"/>
</dbReference>
<proteinExistence type="inferred from homology"/>
<evidence type="ECO:0000313" key="6">
    <source>
        <dbReference type="Proteomes" id="UP000325177"/>
    </source>
</evidence>
<reference evidence="5 6" key="1">
    <citation type="submission" date="2019-09" db="EMBL/GenBank/DDBJ databases">
        <title>Acinetobacter sp. C16S1 isolated from saline soil.</title>
        <authorList>
            <person name="Xu L."/>
            <person name="Sun J.-Q."/>
        </authorList>
    </citation>
    <scope>NUCLEOTIDE SEQUENCE [LARGE SCALE GENOMIC DNA]</scope>
    <source>
        <strain evidence="5 6">C16S1</strain>
    </source>
</reference>
<keyword evidence="5" id="KW-0540">Nuclease</keyword>
<keyword evidence="6" id="KW-1185">Reference proteome</keyword>
<name>A0A5P1UU79_9GAMM</name>